<dbReference type="PANTHER" id="PTHR19346">
    <property type="entry name" value="SUGAR PHOSPHATE TRANSPORTER DOMAIN-CONTAINING PROTEIN"/>
    <property type="match status" value="1"/>
</dbReference>
<keyword evidence="2" id="KW-1133">Transmembrane helix</keyword>
<proteinExistence type="predicted"/>
<evidence type="ECO:0000256" key="2">
    <source>
        <dbReference type="SAM" id="Phobius"/>
    </source>
</evidence>
<accession>A0A8X6RWN9</accession>
<name>A0A8X6RWN9_TRICX</name>
<gene>
    <name evidence="3" type="primary">NCL1_38703</name>
    <name evidence="3" type="ORF">TNCV_2055061</name>
</gene>
<organism evidence="3 4">
    <name type="scientific">Trichonephila clavipes</name>
    <name type="common">Golden silk orbweaver</name>
    <name type="synonym">Nephila clavipes</name>
    <dbReference type="NCBI Taxonomy" id="2585209"/>
    <lineage>
        <taxon>Eukaryota</taxon>
        <taxon>Metazoa</taxon>
        <taxon>Ecdysozoa</taxon>
        <taxon>Arthropoda</taxon>
        <taxon>Chelicerata</taxon>
        <taxon>Arachnida</taxon>
        <taxon>Araneae</taxon>
        <taxon>Araneomorphae</taxon>
        <taxon>Entelegynae</taxon>
        <taxon>Araneoidea</taxon>
        <taxon>Nephilidae</taxon>
        <taxon>Trichonephila</taxon>
    </lineage>
</organism>
<evidence type="ECO:0000256" key="1">
    <source>
        <dbReference type="SAM" id="MobiDB-lite"/>
    </source>
</evidence>
<dbReference type="PANTHER" id="PTHR19346:SF4">
    <property type="entry name" value="SUGAR PHOSPHATE TRANSPORTER DOMAIN-CONTAINING PROTEIN"/>
    <property type="match status" value="1"/>
</dbReference>
<feature type="compositionally biased region" description="Basic residues" evidence="1">
    <location>
        <begin position="163"/>
        <end position="172"/>
    </location>
</feature>
<reference evidence="3" key="1">
    <citation type="submission" date="2020-08" db="EMBL/GenBank/DDBJ databases">
        <title>Multicomponent nature underlies the extraordinary mechanical properties of spider dragline silk.</title>
        <authorList>
            <person name="Kono N."/>
            <person name="Nakamura H."/>
            <person name="Mori M."/>
            <person name="Yoshida Y."/>
            <person name="Ohtoshi R."/>
            <person name="Malay A.D."/>
            <person name="Moran D.A.P."/>
            <person name="Tomita M."/>
            <person name="Numata K."/>
            <person name="Arakawa K."/>
        </authorList>
    </citation>
    <scope>NUCLEOTIDE SEQUENCE</scope>
</reference>
<keyword evidence="2" id="KW-0812">Transmembrane</keyword>
<keyword evidence="4" id="KW-1185">Reference proteome</keyword>
<feature type="transmembrane region" description="Helical" evidence="2">
    <location>
        <begin position="34"/>
        <end position="51"/>
    </location>
</feature>
<feature type="region of interest" description="Disordered" evidence="1">
    <location>
        <begin position="151"/>
        <end position="172"/>
    </location>
</feature>
<dbReference type="AlphaFoldDB" id="A0A8X6RWN9"/>
<comment type="caution">
    <text evidence="3">The sequence shown here is derived from an EMBL/GenBank/DDBJ whole genome shotgun (WGS) entry which is preliminary data.</text>
</comment>
<dbReference type="Proteomes" id="UP000887159">
    <property type="component" value="Unassembled WGS sequence"/>
</dbReference>
<dbReference type="InterPro" id="IPR026505">
    <property type="entry name" value="Solute_c_fam_35_mem_F3/F4"/>
</dbReference>
<evidence type="ECO:0000313" key="3">
    <source>
        <dbReference type="EMBL" id="GFX96387.1"/>
    </source>
</evidence>
<feature type="transmembrane region" description="Helical" evidence="2">
    <location>
        <begin position="86"/>
        <end position="107"/>
    </location>
</feature>
<feature type="transmembrane region" description="Helical" evidence="2">
    <location>
        <begin position="113"/>
        <end position="131"/>
    </location>
</feature>
<keyword evidence="2" id="KW-0472">Membrane</keyword>
<protein>
    <submittedName>
        <fullName evidence="3">Solute carrier family 35 member F4</fullName>
    </submittedName>
</protein>
<dbReference type="EMBL" id="BMAU01021191">
    <property type="protein sequence ID" value="GFX96387.1"/>
    <property type="molecule type" value="Genomic_DNA"/>
</dbReference>
<evidence type="ECO:0000313" key="4">
    <source>
        <dbReference type="Proteomes" id="UP000887159"/>
    </source>
</evidence>
<sequence length="172" mass="19561">MKATDMSQVYFSWKNEDVYDDVVSMMGPNQTVPWAQMTVLAICLILFRLIMEKWMPLPQRGGTSACWSAEVGNVLGNFDIAHNYDIFLKLGMLAAVPVSAVLDVHMHNVVFEGMKLAGILLISIGFMLVLLPDNWPDYITRLIRWRCRKCPKSNKPADTSQPKSRHIFMRPS</sequence>